<dbReference type="Gene3D" id="2.60.240.10">
    <property type="entry name" value="Major secreted virus protein"/>
    <property type="match status" value="1"/>
</dbReference>
<organism evidence="1 2">
    <name type="scientific">Pseudocowpox virus</name>
    <dbReference type="NCBI Taxonomy" id="129726"/>
    <lineage>
        <taxon>Viruses</taxon>
        <taxon>Varidnaviria</taxon>
        <taxon>Bamfordvirae</taxon>
        <taxon>Nucleocytoviricota</taxon>
        <taxon>Pokkesviricetes</taxon>
        <taxon>Chitovirales</taxon>
        <taxon>Poxviridae</taxon>
        <taxon>Chordopoxvirinae</taxon>
        <taxon>Parapoxvirus</taxon>
        <taxon>Parapoxvirus pseudocowpox</taxon>
    </lineage>
</organism>
<proteinExistence type="predicted"/>
<evidence type="ECO:0000313" key="2">
    <source>
        <dbReference type="Proteomes" id="UP000168163"/>
    </source>
</evidence>
<dbReference type="InterPro" id="IPR036540">
    <property type="entry name" value="Pox_vCCI-like_sf"/>
</dbReference>
<dbReference type="InterPro" id="IPR003184">
    <property type="entry name" value="Orthopox_35kDa"/>
</dbReference>
<sequence length="289" mass="32599">MKAVVLLLALVGVFTNALPLKDQHYGNFDSAAKEKFCLTHEETYAKFRLQMRVGVKHSPLYEPNNMCMLDLESTRLDTDDISIATAEASGINVSIALVVEQVHIPFSYIGVGFNPVLSNYVYLNVSSWSPWNQLTADLSEHEGWGIKQILETQKLFIQIGCDHQKFPEEPTPMPTPPQTPTPILTPSPLTTPDTEEDYEYYDATPTPADLNVNRKRNPAELDFSLIADPRCVESVDLHVELKDACMNYKHTTPLRLRGEYGKGEETRKEIKELGSNYLMCSMNMNPDDK</sequence>
<evidence type="ECO:0000313" key="1">
    <source>
        <dbReference type="EMBL" id="ADC53884.1"/>
    </source>
</evidence>
<dbReference type="Proteomes" id="UP000168163">
    <property type="component" value="Segment"/>
</dbReference>
<dbReference type="EMBL" id="GQ329669">
    <property type="protein sequence ID" value="ADC53884.1"/>
    <property type="molecule type" value="Genomic_DNA"/>
</dbReference>
<dbReference type="SUPFAM" id="SSF49889">
    <property type="entry name" value="Soluble secreted chemokine inhibitor, VCCI"/>
    <property type="match status" value="1"/>
</dbReference>
<reference evidence="1 2" key="1">
    <citation type="journal article" date="2010" name="J. Gen. Virol.">
        <title>The genome of pseudocowpoxvirus: comparison of a reindeer isolate and a reference strain.</title>
        <authorList>
            <person name="Hautaniemi M."/>
            <person name="Ueda N."/>
            <person name="Tuimala J."/>
            <person name="Mercer A.A."/>
            <person name="Lahdenpera J."/>
            <person name="McInnes C.J."/>
        </authorList>
    </citation>
    <scope>NUCLEOTIDE SEQUENCE [LARGE SCALE GENOMIC DNA]</scope>
    <source>
        <strain evidence="1">F00.120R</strain>
    </source>
</reference>
<name>D3IZD0_9POXV</name>
<protein>
    <submittedName>
        <fullName evidence="1">Chemokine-binding protein</fullName>
    </submittedName>
</protein>
<dbReference type="Pfam" id="PF02250">
    <property type="entry name" value="Orthopox_35kD"/>
    <property type="match status" value="1"/>
</dbReference>
<accession>D3IZD0</accession>